<keyword evidence="1" id="KW-0472">Membrane</keyword>
<feature type="transmembrane region" description="Helical" evidence="1">
    <location>
        <begin position="314"/>
        <end position="332"/>
    </location>
</feature>
<dbReference type="PANTHER" id="PTHR37814:SF1">
    <property type="entry name" value="MEMBRANE PROTEIN"/>
    <property type="match status" value="1"/>
</dbReference>
<dbReference type="Proteomes" id="UP000063718">
    <property type="component" value="Unassembled WGS sequence"/>
</dbReference>
<dbReference type="EMBL" id="DF238840">
    <property type="protein sequence ID" value="GAF25743.1"/>
    <property type="molecule type" value="Genomic_DNA"/>
</dbReference>
<feature type="transmembrane region" description="Helical" evidence="1">
    <location>
        <begin position="212"/>
        <end position="231"/>
    </location>
</feature>
<keyword evidence="1" id="KW-0812">Transmembrane</keyword>
<feature type="transmembrane region" description="Helical" evidence="1">
    <location>
        <begin position="288"/>
        <end position="308"/>
    </location>
</feature>
<accession>A0A0S6UBA5</accession>
<organism evidence="2">
    <name type="scientific">Moorella thermoacetica Y72</name>
    <dbReference type="NCBI Taxonomy" id="1325331"/>
    <lineage>
        <taxon>Bacteria</taxon>
        <taxon>Bacillati</taxon>
        <taxon>Bacillota</taxon>
        <taxon>Clostridia</taxon>
        <taxon>Neomoorellales</taxon>
        <taxon>Neomoorellaceae</taxon>
        <taxon>Neomoorella</taxon>
    </lineage>
</organism>
<feature type="transmembrane region" description="Helical" evidence="1">
    <location>
        <begin position="180"/>
        <end position="200"/>
    </location>
</feature>
<reference evidence="2" key="1">
    <citation type="journal article" date="2014" name="Gene">
        <title>Genome-guided analysis of transformation efficiency and carbon dioxide assimilation by Moorella thermoacetica Y72.</title>
        <authorList>
            <person name="Tsukahara K."/>
            <person name="Kita A."/>
            <person name="Nakashimada Y."/>
            <person name="Hoshino T."/>
            <person name="Murakami K."/>
        </authorList>
    </citation>
    <scope>NUCLEOTIDE SEQUENCE [LARGE SCALE GENOMIC DNA]</scope>
    <source>
        <strain evidence="2">Y72</strain>
    </source>
</reference>
<name>A0A0S6UBA5_NEOTH</name>
<evidence type="ECO:0000256" key="1">
    <source>
        <dbReference type="SAM" id="Phobius"/>
    </source>
</evidence>
<dbReference type="InterPro" id="IPR038728">
    <property type="entry name" value="YkvI-like"/>
</dbReference>
<evidence type="ECO:0000313" key="2">
    <source>
        <dbReference type="EMBL" id="GAF25743.1"/>
    </source>
</evidence>
<gene>
    <name evidence="2" type="ORF">MTY_1080</name>
</gene>
<dbReference type="PANTHER" id="PTHR37814">
    <property type="entry name" value="CONSERVED MEMBRANE PROTEIN"/>
    <property type="match status" value="1"/>
</dbReference>
<dbReference type="AlphaFoldDB" id="A0A0S6UBA5"/>
<feature type="transmembrane region" description="Helical" evidence="1">
    <location>
        <begin position="41"/>
        <end position="62"/>
    </location>
</feature>
<feature type="transmembrane region" description="Helical" evidence="1">
    <location>
        <begin position="138"/>
        <end position="160"/>
    </location>
</feature>
<dbReference type="RefSeq" id="WP_081214216.1">
    <property type="nucleotide sequence ID" value="NZ_DF238840.1"/>
</dbReference>
<keyword evidence="1" id="KW-1133">Transmembrane helix</keyword>
<feature type="transmembrane region" description="Helical" evidence="1">
    <location>
        <begin position="113"/>
        <end position="131"/>
    </location>
</feature>
<feature type="transmembrane region" description="Helical" evidence="1">
    <location>
        <begin position="257"/>
        <end position="276"/>
    </location>
</feature>
<sequence>MALLMELAVAGALMGTMIGAGFASGQELVQFFLTLGTGAPAAVVLMTGLLMTSSFLVRHLALKWRTASYRDLMIMLLGNWYRPADVAITAFLFGGLAIMLAGAGAVARQYFGWPPLAGILACSGLALLGSLGRGRGVLILNSLLVPVMLGIIVLIVGLNWAPTVGPLTTVPAGPLVGSNWVLNACLYVTYNMVGLMVLLASLPNSRRGTAGAALGGLLLGILVFVLVQALGRLPKEILVTELPLLSLVKSRHPELQGAYALSLWLAMVTTAASNLYGLSERLGSSSRLPLPAAVPVLVLAVPMASFGFANLVGLIYPFFGYLGLLLLILVMGRRLLLFLRF</sequence>
<protein>
    <submittedName>
        <fullName evidence="2">Uncharacterized membrane protein</fullName>
    </submittedName>
</protein>
<proteinExistence type="predicted"/>
<feature type="transmembrane region" description="Helical" evidence="1">
    <location>
        <begin position="83"/>
        <end position="107"/>
    </location>
</feature>